<protein>
    <submittedName>
        <fullName evidence="1">Uncharacterized protein</fullName>
    </submittedName>
</protein>
<accession>A0A8R1DV62</accession>
<name>A0A8R1DV62_CAEJA</name>
<sequence length="313" mass="34585">MPTMSPKLQGSITGEEAEEKQVVHLRQATAKIITSPHDLRQRTCSNTHRDEDHFARLRVPPHTLPQRDARGIRVGLAVAAAADLDTVFIAASTGTYRNCARKRDLRKARIRCDPGLTPFVLFAVQVSQLSPHPSQMSKTDDDHPPSILSVGRAEIGTFHSAKLENQKARESYYNAQAYGSNPLKKEADIDKFSEQLDNALKIDGATITTTLSPQSKPNVETATTPRDAAVGGVFGRQKFRMQPQDVGFKLLGDSENTEKAMRSEMLTIETRRTVMREGGSHFEEQTIISFPRTLPPNVRVITAQFVPVATQSA</sequence>
<reference evidence="2" key="1">
    <citation type="submission" date="2010-08" db="EMBL/GenBank/DDBJ databases">
        <authorList>
            <consortium name="Caenorhabditis japonica Sequencing Consortium"/>
            <person name="Wilson R.K."/>
        </authorList>
    </citation>
    <scope>NUCLEOTIDE SEQUENCE [LARGE SCALE GENOMIC DNA]</scope>
    <source>
        <strain evidence="2">DF5081</strain>
    </source>
</reference>
<dbReference type="AlphaFoldDB" id="A0A8R1DV62"/>
<reference evidence="1" key="2">
    <citation type="submission" date="2022-06" db="UniProtKB">
        <authorList>
            <consortium name="EnsemblMetazoa"/>
        </authorList>
    </citation>
    <scope>IDENTIFICATION</scope>
    <source>
        <strain evidence="1">DF5081</strain>
    </source>
</reference>
<evidence type="ECO:0000313" key="1">
    <source>
        <dbReference type="EnsemblMetazoa" id="CJA13127.1"/>
    </source>
</evidence>
<dbReference type="EnsemblMetazoa" id="CJA13127.1">
    <property type="protein sequence ID" value="CJA13127.1"/>
    <property type="gene ID" value="WBGene00132331"/>
</dbReference>
<proteinExistence type="predicted"/>
<organism evidence="1 2">
    <name type="scientific">Caenorhabditis japonica</name>
    <dbReference type="NCBI Taxonomy" id="281687"/>
    <lineage>
        <taxon>Eukaryota</taxon>
        <taxon>Metazoa</taxon>
        <taxon>Ecdysozoa</taxon>
        <taxon>Nematoda</taxon>
        <taxon>Chromadorea</taxon>
        <taxon>Rhabditida</taxon>
        <taxon>Rhabditina</taxon>
        <taxon>Rhabditomorpha</taxon>
        <taxon>Rhabditoidea</taxon>
        <taxon>Rhabditidae</taxon>
        <taxon>Peloderinae</taxon>
        <taxon>Caenorhabditis</taxon>
    </lineage>
</organism>
<evidence type="ECO:0000313" key="2">
    <source>
        <dbReference type="Proteomes" id="UP000005237"/>
    </source>
</evidence>
<keyword evidence="2" id="KW-1185">Reference proteome</keyword>
<dbReference type="Proteomes" id="UP000005237">
    <property type="component" value="Unassembled WGS sequence"/>
</dbReference>